<evidence type="ECO:0000313" key="2">
    <source>
        <dbReference type="Proteomes" id="UP000828941"/>
    </source>
</evidence>
<dbReference type="EMBL" id="CM039434">
    <property type="protein sequence ID" value="KAI4324023.1"/>
    <property type="molecule type" value="Genomic_DNA"/>
</dbReference>
<protein>
    <submittedName>
        <fullName evidence="1">Uncharacterized protein</fullName>
    </submittedName>
</protein>
<accession>A0ACB9MJ51</accession>
<organism evidence="1 2">
    <name type="scientific">Bauhinia variegata</name>
    <name type="common">Purple orchid tree</name>
    <name type="synonym">Phanera variegata</name>
    <dbReference type="NCBI Taxonomy" id="167791"/>
    <lineage>
        <taxon>Eukaryota</taxon>
        <taxon>Viridiplantae</taxon>
        <taxon>Streptophyta</taxon>
        <taxon>Embryophyta</taxon>
        <taxon>Tracheophyta</taxon>
        <taxon>Spermatophyta</taxon>
        <taxon>Magnoliopsida</taxon>
        <taxon>eudicotyledons</taxon>
        <taxon>Gunneridae</taxon>
        <taxon>Pentapetalae</taxon>
        <taxon>rosids</taxon>
        <taxon>fabids</taxon>
        <taxon>Fabales</taxon>
        <taxon>Fabaceae</taxon>
        <taxon>Cercidoideae</taxon>
        <taxon>Cercideae</taxon>
        <taxon>Bauhiniinae</taxon>
        <taxon>Bauhinia</taxon>
    </lineage>
</organism>
<sequence length="667" mass="74491">MAGPGTSRISKTDEQMYQDKIALIAAKDEETVDTPRGMIPEDNVDMQEHNEVIEDLGSLSSMYRLATGQCDISDVNDIKEMRTHSYNNALHIAARYGINEVVKKIAETDIDLIRATNLNGDRAAHVASRAGQICTLQTLLAVFAQHLHNNRDDERLSTMLTDKNKQGNTIFHEALIHGGHKGAAIFEALASPVTINDKEGQGVKKFSLESDVYGEDVALSVNKEGKTPLYLAIEFGYKSIVGRLMRNCKGNPKGKSPILAAIIKRHLDMLDIILSNNAKWLHIKDDQGWLPLHYAAYFGYLDGVSKLLDKCTSCTLIKTDKYGLFPIHLASYGGHLEVFKKLLSYCLDPCEMLNEKDQNVLHIAAKRGKYNVVSYILQDSKLENMINQKDEDGNTPLHLAAQFFHARVVQTLTWNKRVDLTTVNKGNKTALDVAVDATHTNPTLRERLTWSALKSAKTPQSHPQFIVNKTEDTNNGSAKWKEASLKKKSQDEGTNIEPFKDRVETLIVVSTLIVTVAFAAAIQFPGGSNDEDGQAKLLDRGMFQLYIISITTSLYGALIATIILFLARLGDITLLQLALEYAMPILGITLTTLSLAFLAAIYLVISKLTWLVTIFLLMSIIFIFMIVSVYVLLFLPSRSSMPIVRNMSYYPFLLLAWLDEKKRKRHQ</sequence>
<name>A0ACB9MJ51_BAUVA</name>
<keyword evidence="2" id="KW-1185">Reference proteome</keyword>
<proteinExistence type="predicted"/>
<dbReference type="Proteomes" id="UP000828941">
    <property type="component" value="Chromosome 9"/>
</dbReference>
<evidence type="ECO:0000313" key="1">
    <source>
        <dbReference type="EMBL" id="KAI4324023.1"/>
    </source>
</evidence>
<gene>
    <name evidence="1" type="ORF">L6164_023591</name>
</gene>
<reference evidence="1 2" key="1">
    <citation type="journal article" date="2022" name="DNA Res.">
        <title>Chromosomal-level genome assembly of the orchid tree Bauhinia variegata (Leguminosae; Cercidoideae) supports the allotetraploid origin hypothesis of Bauhinia.</title>
        <authorList>
            <person name="Zhong Y."/>
            <person name="Chen Y."/>
            <person name="Zheng D."/>
            <person name="Pang J."/>
            <person name="Liu Y."/>
            <person name="Luo S."/>
            <person name="Meng S."/>
            <person name="Qian L."/>
            <person name="Wei D."/>
            <person name="Dai S."/>
            <person name="Zhou R."/>
        </authorList>
    </citation>
    <scope>NUCLEOTIDE SEQUENCE [LARGE SCALE GENOMIC DNA]</scope>
    <source>
        <strain evidence="1">BV-YZ2020</strain>
    </source>
</reference>
<comment type="caution">
    <text evidence="1">The sequence shown here is derived from an EMBL/GenBank/DDBJ whole genome shotgun (WGS) entry which is preliminary data.</text>
</comment>